<protein>
    <submittedName>
        <fullName evidence="2">Uncharacterized protein</fullName>
    </submittedName>
</protein>
<dbReference type="EMBL" id="CP045702">
    <property type="protein sequence ID" value="QNE75079.1"/>
    <property type="molecule type" value="Genomic_DNA"/>
</dbReference>
<evidence type="ECO:0000313" key="3">
    <source>
        <dbReference type="Proteomes" id="UP000515307"/>
    </source>
</evidence>
<proteinExistence type="predicted"/>
<dbReference type="KEGG" id="sfiy:F0344_11095"/>
<dbReference type="Proteomes" id="UP000515307">
    <property type="component" value="Chromosome"/>
</dbReference>
<accession>A0A7G7BIB4</accession>
<keyword evidence="3" id="KW-1185">Reference proteome</keyword>
<dbReference type="AlphaFoldDB" id="A0A7G7BIB4"/>
<organism evidence="2 3">
    <name type="scientific">Streptomyces finlayi</name>
    <dbReference type="NCBI Taxonomy" id="67296"/>
    <lineage>
        <taxon>Bacteria</taxon>
        <taxon>Bacillati</taxon>
        <taxon>Actinomycetota</taxon>
        <taxon>Actinomycetes</taxon>
        <taxon>Kitasatosporales</taxon>
        <taxon>Streptomycetaceae</taxon>
        <taxon>Streptomyces</taxon>
    </lineage>
</organism>
<name>A0A7G7BIB4_9ACTN</name>
<evidence type="ECO:0000256" key="1">
    <source>
        <dbReference type="SAM" id="MobiDB-lite"/>
    </source>
</evidence>
<evidence type="ECO:0000313" key="2">
    <source>
        <dbReference type="EMBL" id="QNE75079.1"/>
    </source>
</evidence>
<reference evidence="3" key="1">
    <citation type="submission" date="2019-10" db="EMBL/GenBank/DDBJ databases">
        <title>Antimicrobial potential of Antarctic Bacteria.</title>
        <authorList>
            <person name="Benaud N."/>
            <person name="Edwards R.J."/>
            <person name="Ferrari B.C."/>
        </authorList>
    </citation>
    <scope>NUCLEOTIDE SEQUENCE [LARGE SCALE GENOMIC DNA]</scope>
    <source>
        <strain evidence="3">NBSH44</strain>
    </source>
</reference>
<sequence>MISIISTSKVTDLSVVSAYSLGLACSSESLLRGTGLSGISAARPLSPAALLPVMRERNERPIEAPAAAVAKGQAPAYAFAAVGAGAKKQTTQHQTTQHHTMWAFRGPEPWSDPA</sequence>
<feature type="compositionally biased region" description="Low complexity" evidence="1">
    <location>
        <begin position="88"/>
        <end position="100"/>
    </location>
</feature>
<gene>
    <name evidence="2" type="ORF">F0344_11095</name>
</gene>
<dbReference type="RefSeq" id="WP_185298614.1">
    <property type="nucleotide sequence ID" value="NZ_CP045702.1"/>
</dbReference>
<feature type="region of interest" description="Disordered" evidence="1">
    <location>
        <begin position="88"/>
        <end position="114"/>
    </location>
</feature>